<organism evidence="14 15">
    <name type="scientific">Cellulophaga tyrosinoxydans</name>
    <dbReference type="NCBI Taxonomy" id="504486"/>
    <lineage>
        <taxon>Bacteria</taxon>
        <taxon>Pseudomonadati</taxon>
        <taxon>Bacteroidota</taxon>
        <taxon>Flavobacteriia</taxon>
        <taxon>Flavobacteriales</taxon>
        <taxon>Flavobacteriaceae</taxon>
        <taxon>Cellulophaga</taxon>
    </lineage>
</organism>
<keyword evidence="4" id="KW-0633">Potassium transport</keyword>
<keyword evidence="5 13" id="KW-0812">Transmembrane</keyword>
<evidence type="ECO:0000256" key="11">
    <source>
        <dbReference type="ARBA" id="ARBA00023303"/>
    </source>
</evidence>
<keyword evidence="9" id="KW-0406">Ion transport</keyword>
<feature type="transmembrane region" description="Helical" evidence="13">
    <location>
        <begin position="75"/>
        <end position="93"/>
    </location>
</feature>
<keyword evidence="3" id="KW-0813">Transport</keyword>
<comment type="catalytic activity">
    <reaction evidence="12">
        <text>K(+)(in) = K(+)(out)</text>
        <dbReference type="Rhea" id="RHEA:29463"/>
        <dbReference type="ChEBI" id="CHEBI:29103"/>
    </reaction>
</comment>
<protein>
    <submittedName>
        <fullName evidence="14">Uncharacterized membrane protein</fullName>
    </submittedName>
</protein>
<evidence type="ECO:0000313" key="15">
    <source>
        <dbReference type="Proteomes" id="UP000192360"/>
    </source>
</evidence>
<evidence type="ECO:0000256" key="10">
    <source>
        <dbReference type="ARBA" id="ARBA00023136"/>
    </source>
</evidence>
<accession>A0A1W1YSH7</accession>
<feature type="transmembrane region" description="Helical" evidence="13">
    <location>
        <begin position="105"/>
        <end position="122"/>
    </location>
</feature>
<dbReference type="GO" id="GO:0015252">
    <property type="term" value="F:proton channel activity"/>
    <property type="evidence" value="ECO:0007669"/>
    <property type="project" value="InterPro"/>
</dbReference>
<dbReference type="AlphaFoldDB" id="A0A1W1YSH7"/>
<evidence type="ECO:0000256" key="13">
    <source>
        <dbReference type="SAM" id="Phobius"/>
    </source>
</evidence>
<dbReference type="GO" id="GO:0005267">
    <property type="term" value="F:potassium channel activity"/>
    <property type="evidence" value="ECO:0007669"/>
    <property type="project" value="UniProtKB-KW"/>
</dbReference>
<dbReference type="PANTHER" id="PTHR31462:SF5">
    <property type="entry name" value="ENDOSOMAL_LYSOSOMAL PROTON CHANNEL TMEM175"/>
    <property type="match status" value="1"/>
</dbReference>
<evidence type="ECO:0000256" key="2">
    <source>
        <dbReference type="ARBA" id="ARBA00006920"/>
    </source>
</evidence>
<evidence type="ECO:0000256" key="9">
    <source>
        <dbReference type="ARBA" id="ARBA00023065"/>
    </source>
</evidence>
<dbReference type="OrthoDB" id="7626281at2"/>
<evidence type="ECO:0000256" key="7">
    <source>
        <dbReference type="ARBA" id="ARBA00022958"/>
    </source>
</evidence>
<name>A0A1W1YSH7_9FLAO</name>
<proteinExistence type="inferred from homology"/>
<keyword evidence="15" id="KW-1185">Reference proteome</keyword>
<keyword evidence="10 13" id="KW-0472">Membrane</keyword>
<dbReference type="GO" id="GO:0016020">
    <property type="term" value="C:membrane"/>
    <property type="evidence" value="ECO:0007669"/>
    <property type="project" value="UniProtKB-SubCell"/>
</dbReference>
<evidence type="ECO:0000313" key="14">
    <source>
        <dbReference type="EMBL" id="SMC39062.1"/>
    </source>
</evidence>
<evidence type="ECO:0000256" key="1">
    <source>
        <dbReference type="ARBA" id="ARBA00004141"/>
    </source>
</evidence>
<evidence type="ECO:0000256" key="5">
    <source>
        <dbReference type="ARBA" id="ARBA00022692"/>
    </source>
</evidence>
<evidence type="ECO:0000256" key="8">
    <source>
        <dbReference type="ARBA" id="ARBA00022989"/>
    </source>
</evidence>
<sequence length="190" mass="21366">MTTNRLEAFSDGVLAIIITIMVLEMKVPEGAEFSTLAPIFPVFLTYLGSFVYVGIYWNNHHHLMQATEKVNGKVLWANLHLLFWLSLFPFVTGWMGENHFENNPVALYGLVLMMAAIAFKILSNSVIKANGTESVLAIAYQKDYKGNASILVYLIGVIISFFIPLISIILYIAVAIVWLIPDKRIEKLLK</sequence>
<evidence type="ECO:0000256" key="3">
    <source>
        <dbReference type="ARBA" id="ARBA00022448"/>
    </source>
</evidence>
<reference evidence="14 15" key="1">
    <citation type="submission" date="2017-04" db="EMBL/GenBank/DDBJ databases">
        <authorList>
            <person name="Afonso C.L."/>
            <person name="Miller P.J."/>
            <person name="Scott M.A."/>
            <person name="Spackman E."/>
            <person name="Goraichik I."/>
            <person name="Dimitrov K.M."/>
            <person name="Suarez D.L."/>
            <person name="Swayne D.E."/>
        </authorList>
    </citation>
    <scope>NUCLEOTIDE SEQUENCE [LARGE SCALE GENOMIC DNA]</scope>
    <source>
        <strain evidence="14 15">DSM 21164</strain>
    </source>
</reference>
<gene>
    <name evidence="14" type="ORF">SAMN05660703_0831</name>
</gene>
<evidence type="ECO:0000256" key="6">
    <source>
        <dbReference type="ARBA" id="ARBA00022826"/>
    </source>
</evidence>
<keyword evidence="6" id="KW-0631">Potassium channel</keyword>
<evidence type="ECO:0000256" key="4">
    <source>
        <dbReference type="ARBA" id="ARBA00022538"/>
    </source>
</evidence>
<dbReference type="InterPro" id="IPR010617">
    <property type="entry name" value="TMEM175-like"/>
</dbReference>
<dbReference type="PANTHER" id="PTHR31462">
    <property type="entry name" value="ENDOSOMAL/LYSOSOMAL POTASSIUM CHANNEL TMEM175"/>
    <property type="match status" value="1"/>
</dbReference>
<dbReference type="RefSeq" id="WP_084060127.1">
    <property type="nucleotide sequence ID" value="NZ_FWXO01000001.1"/>
</dbReference>
<feature type="transmembrane region" description="Helical" evidence="13">
    <location>
        <begin position="35"/>
        <end position="55"/>
    </location>
</feature>
<comment type="similarity">
    <text evidence="2">Belongs to the TMEM175 family.</text>
</comment>
<evidence type="ECO:0000256" key="12">
    <source>
        <dbReference type="ARBA" id="ARBA00034430"/>
    </source>
</evidence>
<dbReference type="Pfam" id="PF06736">
    <property type="entry name" value="TMEM175"/>
    <property type="match status" value="1"/>
</dbReference>
<keyword evidence="11" id="KW-0407">Ion channel</keyword>
<keyword evidence="7" id="KW-0630">Potassium</keyword>
<keyword evidence="8 13" id="KW-1133">Transmembrane helix</keyword>
<dbReference type="Proteomes" id="UP000192360">
    <property type="component" value="Unassembled WGS sequence"/>
</dbReference>
<dbReference type="EMBL" id="FWXO01000001">
    <property type="protein sequence ID" value="SMC39062.1"/>
    <property type="molecule type" value="Genomic_DNA"/>
</dbReference>
<feature type="transmembrane region" description="Helical" evidence="13">
    <location>
        <begin position="150"/>
        <end position="180"/>
    </location>
</feature>
<feature type="transmembrane region" description="Helical" evidence="13">
    <location>
        <begin position="6"/>
        <end position="23"/>
    </location>
</feature>
<dbReference type="STRING" id="504486.SAMN05660703_0831"/>
<comment type="subcellular location">
    <subcellularLocation>
        <location evidence="1">Membrane</location>
        <topology evidence="1">Multi-pass membrane protein</topology>
    </subcellularLocation>
</comment>